<feature type="region of interest" description="Disordered" evidence="1">
    <location>
        <begin position="62"/>
        <end position="91"/>
    </location>
</feature>
<dbReference type="CDD" id="cd05379">
    <property type="entry name" value="CAP_bacterial"/>
    <property type="match status" value="1"/>
</dbReference>
<keyword evidence="2" id="KW-0732">Signal</keyword>
<comment type="caution">
    <text evidence="4">The sequence shown here is derived from an EMBL/GenBank/DDBJ whole genome shotgun (WGS) entry which is preliminary data.</text>
</comment>
<sequence>MRFFKRLFFVLVVLSVGFASVSLLNGSRAQADNSGKSPAAVKTVAAKSNVVSGVESKTLKKQPVKKAVKKAAPKKKTTSKKRAVPKKVTYKKAVKKPVKKAPVKKSVAHKTVATKKPVAKKVVYNAAPRATLSAGVQLNSSVEQQIVSLINQQRTSRGLSPLQVRSDLANFASQWSLQQYTNGTMSHGMLGFTYSTVGGQNVAYASGDVSYYGWPAIWSASATVNGWMNSPEHRANILKASYKYTGVGVAYGQKGATGWVFYTQDFAN</sequence>
<evidence type="ECO:0000313" key="5">
    <source>
        <dbReference type="Proteomes" id="UP000298347"/>
    </source>
</evidence>
<evidence type="ECO:0000256" key="2">
    <source>
        <dbReference type="SAM" id="SignalP"/>
    </source>
</evidence>
<dbReference type="OrthoDB" id="9783944at2"/>
<dbReference type="PANTHER" id="PTHR31157:SF1">
    <property type="entry name" value="SCP DOMAIN-CONTAINING PROTEIN"/>
    <property type="match status" value="1"/>
</dbReference>
<feature type="domain" description="SCP" evidence="3">
    <location>
        <begin position="148"/>
        <end position="266"/>
    </location>
</feature>
<dbReference type="SUPFAM" id="SSF55797">
    <property type="entry name" value="PR-1-like"/>
    <property type="match status" value="1"/>
</dbReference>
<evidence type="ECO:0000256" key="1">
    <source>
        <dbReference type="SAM" id="MobiDB-lite"/>
    </source>
</evidence>
<evidence type="ECO:0000259" key="3">
    <source>
        <dbReference type="Pfam" id="PF00188"/>
    </source>
</evidence>
<organism evidence="4 5">
    <name type="scientific">Sporolactobacillus shoreae</name>
    <dbReference type="NCBI Taxonomy" id="1465501"/>
    <lineage>
        <taxon>Bacteria</taxon>
        <taxon>Bacillati</taxon>
        <taxon>Bacillota</taxon>
        <taxon>Bacilli</taxon>
        <taxon>Bacillales</taxon>
        <taxon>Sporolactobacillaceae</taxon>
        <taxon>Sporolactobacillus</taxon>
    </lineage>
</organism>
<dbReference type="AlphaFoldDB" id="A0A4Z0GIP4"/>
<name>A0A4Z0GIP4_9BACL</name>
<protein>
    <submittedName>
        <fullName evidence="4">CAP domain-containing protein</fullName>
    </submittedName>
</protein>
<gene>
    <name evidence="4" type="ORF">E4665_15040</name>
</gene>
<dbReference type="InterPro" id="IPR014044">
    <property type="entry name" value="CAP_dom"/>
</dbReference>
<keyword evidence="5" id="KW-1185">Reference proteome</keyword>
<reference evidence="4 5" key="1">
    <citation type="journal article" date="2015" name="Int. J. Syst. Evol. Microbiol.">
        <title>Sporolactobacillus shoreae sp. nov. and Sporolactobacillus spathodeae sp. nov., two spore-forming lactic acid bacteria isolated from tree barks in Thailand.</title>
        <authorList>
            <person name="Thamacharoensuk T."/>
            <person name="Kitahara M."/>
            <person name="Ohkuma M."/>
            <person name="Thongchul N."/>
            <person name="Tanasupawat S."/>
        </authorList>
    </citation>
    <scope>NUCLEOTIDE SEQUENCE [LARGE SCALE GENOMIC DNA]</scope>
    <source>
        <strain evidence="4 5">BK92</strain>
    </source>
</reference>
<dbReference type="EMBL" id="SRJD01000022">
    <property type="protein sequence ID" value="TGA96610.1"/>
    <property type="molecule type" value="Genomic_DNA"/>
</dbReference>
<dbReference type="PANTHER" id="PTHR31157">
    <property type="entry name" value="SCP DOMAIN-CONTAINING PROTEIN"/>
    <property type="match status" value="1"/>
</dbReference>
<dbReference type="RefSeq" id="WP_135349617.1">
    <property type="nucleotide sequence ID" value="NZ_SRJD01000022.1"/>
</dbReference>
<accession>A0A4Z0GIP4</accession>
<evidence type="ECO:0000313" key="4">
    <source>
        <dbReference type="EMBL" id="TGA96610.1"/>
    </source>
</evidence>
<dbReference type="InterPro" id="IPR035940">
    <property type="entry name" value="CAP_sf"/>
</dbReference>
<dbReference type="Proteomes" id="UP000298347">
    <property type="component" value="Unassembled WGS sequence"/>
</dbReference>
<proteinExistence type="predicted"/>
<dbReference type="Gene3D" id="3.40.33.10">
    <property type="entry name" value="CAP"/>
    <property type="match status" value="1"/>
</dbReference>
<feature type="signal peptide" evidence="2">
    <location>
        <begin position="1"/>
        <end position="31"/>
    </location>
</feature>
<dbReference type="Pfam" id="PF00188">
    <property type="entry name" value="CAP"/>
    <property type="match status" value="1"/>
</dbReference>
<feature type="chain" id="PRO_5021248418" evidence="2">
    <location>
        <begin position="32"/>
        <end position="268"/>
    </location>
</feature>